<dbReference type="InterPro" id="IPR036465">
    <property type="entry name" value="vWFA_dom_sf"/>
</dbReference>
<dbReference type="SMART" id="SM00327">
    <property type="entry name" value="VWA"/>
    <property type="match status" value="1"/>
</dbReference>
<proteinExistence type="predicted"/>
<dbReference type="PANTHER" id="PTHR10579">
    <property type="entry name" value="CALCIUM-ACTIVATED CHLORIDE CHANNEL REGULATOR"/>
    <property type="match status" value="1"/>
</dbReference>
<dbReference type="Pfam" id="PF12034">
    <property type="entry name" value="YfbK_C"/>
    <property type="match status" value="1"/>
</dbReference>
<dbReference type="InterPro" id="IPR022156">
    <property type="entry name" value="Uncharacterised_YfbK_N"/>
</dbReference>
<feature type="region of interest" description="Disordered" evidence="1">
    <location>
        <begin position="110"/>
        <end position="140"/>
    </location>
</feature>
<dbReference type="Proteomes" id="UP000048926">
    <property type="component" value="Unassembled WGS sequence"/>
</dbReference>
<feature type="signal peptide" evidence="2">
    <location>
        <begin position="1"/>
        <end position="23"/>
    </location>
</feature>
<dbReference type="InterPro" id="IPR002035">
    <property type="entry name" value="VWF_A"/>
</dbReference>
<dbReference type="CDD" id="cd01465">
    <property type="entry name" value="vWA_subgroup"/>
    <property type="match status" value="1"/>
</dbReference>
<keyword evidence="2" id="KW-0732">Signal</keyword>
<keyword evidence="5" id="KW-1185">Reference proteome</keyword>
<name>A0A0M6Y047_9HYPH</name>
<evidence type="ECO:0000256" key="1">
    <source>
        <dbReference type="SAM" id="MobiDB-lite"/>
    </source>
</evidence>
<gene>
    <name evidence="4" type="ORF">LAL4801_01914</name>
</gene>
<dbReference type="InterPro" id="IPR051266">
    <property type="entry name" value="CLCR"/>
</dbReference>
<feature type="domain" description="VWFA" evidence="3">
    <location>
        <begin position="252"/>
        <end position="430"/>
    </location>
</feature>
<dbReference type="EMBL" id="CXST01000001">
    <property type="protein sequence ID" value="CTQ43476.1"/>
    <property type="molecule type" value="Genomic_DNA"/>
</dbReference>
<dbReference type="RefSeq" id="WP_055655620.1">
    <property type="nucleotide sequence ID" value="NZ_CXST01000001.1"/>
</dbReference>
<protein>
    <submittedName>
        <fullName evidence="4">Magnesium chelatase subunit D</fullName>
    </submittedName>
</protein>
<dbReference type="OrthoDB" id="9805121at2"/>
<evidence type="ECO:0000256" key="2">
    <source>
        <dbReference type="SAM" id="SignalP"/>
    </source>
</evidence>
<feature type="chain" id="PRO_5005807280" evidence="2">
    <location>
        <begin position="24"/>
        <end position="612"/>
    </location>
</feature>
<dbReference type="AlphaFoldDB" id="A0A0M6Y047"/>
<evidence type="ECO:0000259" key="3">
    <source>
        <dbReference type="PROSITE" id="PS50234"/>
    </source>
</evidence>
<organism evidence="4 5">
    <name type="scientific">Roseibium aggregatum</name>
    <dbReference type="NCBI Taxonomy" id="187304"/>
    <lineage>
        <taxon>Bacteria</taxon>
        <taxon>Pseudomonadati</taxon>
        <taxon>Pseudomonadota</taxon>
        <taxon>Alphaproteobacteria</taxon>
        <taxon>Hyphomicrobiales</taxon>
        <taxon>Stappiaceae</taxon>
        <taxon>Roseibium</taxon>
    </lineage>
</organism>
<feature type="region of interest" description="Disordered" evidence="1">
    <location>
        <begin position="52"/>
        <end position="74"/>
    </location>
</feature>
<accession>A0A0M6Y047</accession>
<dbReference type="PROSITE" id="PS50234">
    <property type="entry name" value="VWFA"/>
    <property type="match status" value="1"/>
</dbReference>
<dbReference type="PANTHER" id="PTHR10579:SF43">
    <property type="entry name" value="ZINC FINGER (C3HC4-TYPE RING FINGER) FAMILY PROTEIN"/>
    <property type="match status" value="1"/>
</dbReference>
<dbReference type="Pfam" id="PF00092">
    <property type="entry name" value="VWA"/>
    <property type="match status" value="1"/>
</dbReference>
<evidence type="ECO:0000313" key="5">
    <source>
        <dbReference type="Proteomes" id="UP000048926"/>
    </source>
</evidence>
<dbReference type="SUPFAM" id="SSF53300">
    <property type="entry name" value="vWA-like"/>
    <property type="match status" value="1"/>
</dbReference>
<dbReference type="Pfam" id="PF12450">
    <property type="entry name" value="vWF_A"/>
    <property type="match status" value="1"/>
</dbReference>
<sequence>MFGKHMPRTLLISSASLMTIAFAGIASQTIDWQELGKKLTSPAEEAGRMTIAGERDDDASVSTTQLRKQEESHSVIADISRPAVAPQPAPAPAPAPAFQDRLMIGSEATTGGLMSLSSGSGGSAPRKVAQSETPAMPAVQPADRERFASAKVNPLKRTSADPVSTFSVDVDTASYSYVRSTLSGGRLPNPDAVRVEEMVNYFDYSYPVPEKGGHPFSTNVSVVDTPWNEHTRLMQVGIQGYKVPLDDLPPQNLVFLIDTSGSMADANKLPLLQQSFRLLLSTLRDEDEVAIVTYAGSSGVLLEPTKVTDKSRILEKINALTSSGSTAGHEGLKGAYALAETMTGDGEQTRIILATDGDFNVGLSDPDSLKRYVTEQRENGTALSVLGFGRGNYNDELMQTLAQNGQGVAAYIDTLSEARKVLVDQVVSSISMIAQDVKIQVEFNPETVAEYRLIGYETRALRTEDFRNDKVDAGDIGAGHNVTALYEITPVGSPAEKFSDLRYGPKEKTEPVRASYSGEIAFVKLRYKLPGDKESTLIETPVMADTSSIPMSETLFAASVAAFGQKLKGTDHLGDWDFKAIEKLASENKGADRFGYRSEFLTLVRLADVAER</sequence>
<dbReference type="Gene3D" id="3.40.50.410">
    <property type="entry name" value="von Willebrand factor, type A domain"/>
    <property type="match status" value="1"/>
</dbReference>
<reference evidence="5" key="1">
    <citation type="submission" date="2015-07" db="EMBL/GenBank/DDBJ databases">
        <authorList>
            <person name="Rodrigo-Torres Lidia"/>
            <person name="Arahal R.David."/>
        </authorList>
    </citation>
    <scope>NUCLEOTIDE SEQUENCE [LARGE SCALE GENOMIC DNA]</scope>
    <source>
        <strain evidence="5">CECT 4801</strain>
    </source>
</reference>
<evidence type="ECO:0000313" key="4">
    <source>
        <dbReference type="EMBL" id="CTQ43476.1"/>
    </source>
</evidence>
<dbReference type="STRING" id="187304.B0E33_20820"/>
<dbReference type="InterPro" id="IPR021908">
    <property type="entry name" value="YfbK_C"/>
</dbReference>